<organism evidence="2 3">
    <name type="scientific">Sphingomonas natans</name>
    <dbReference type="NCBI Taxonomy" id="3063330"/>
    <lineage>
        <taxon>Bacteria</taxon>
        <taxon>Pseudomonadati</taxon>
        <taxon>Pseudomonadota</taxon>
        <taxon>Alphaproteobacteria</taxon>
        <taxon>Sphingomonadales</taxon>
        <taxon>Sphingomonadaceae</taxon>
        <taxon>Sphingomonas</taxon>
    </lineage>
</organism>
<dbReference type="Gene3D" id="2.40.128.520">
    <property type="match status" value="1"/>
</dbReference>
<protein>
    <submittedName>
        <fullName evidence="2">DUF2147 domain-containing protein</fullName>
    </submittedName>
</protein>
<dbReference type="Proteomes" id="UP001169764">
    <property type="component" value="Unassembled WGS sequence"/>
</dbReference>
<reference evidence="2" key="1">
    <citation type="submission" date="2023-07" db="EMBL/GenBank/DDBJ databases">
        <authorList>
            <person name="Kim M."/>
        </authorList>
    </citation>
    <scope>NUCLEOTIDE SEQUENCE</scope>
    <source>
        <strain evidence="2">BIUV-7</strain>
    </source>
</reference>
<comment type="caution">
    <text evidence="2">The sequence shown here is derived from an EMBL/GenBank/DDBJ whole genome shotgun (WGS) entry which is preliminary data.</text>
</comment>
<dbReference type="EMBL" id="JAUOTP010000004">
    <property type="protein sequence ID" value="MDO6414863.1"/>
    <property type="molecule type" value="Genomic_DNA"/>
</dbReference>
<evidence type="ECO:0000313" key="2">
    <source>
        <dbReference type="EMBL" id="MDO6414863.1"/>
    </source>
</evidence>
<accession>A0ABT8Y953</accession>
<gene>
    <name evidence="2" type="ORF">Q4F19_10770</name>
</gene>
<name>A0ABT8Y953_9SPHN</name>
<dbReference type="PANTHER" id="PTHR36919">
    <property type="entry name" value="BLR1215 PROTEIN"/>
    <property type="match status" value="1"/>
</dbReference>
<keyword evidence="3" id="KW-1185">Reference proteome</keyword>
<dbReference type="InterPro" id="IPR019223">
    <property type="entry name" value="DUF2147"/>
</dbReference>
<dbReference type="Pfam" id="PF09917">
    <property type="entry name" value="DUF2147"/>
    <property type="match status" value="1"/>
</dbReference>
<proteinExistence type="predicted"/>
<evidence type="ECO:0000259" key="1">
    <source>
        <dbReference type="Pfam" id="PF09917"/>
    </source>
</evidence>
<evidence type="ECO:0000313" key="3">
    <source>
        <dbReference type="Proteomes" id="UP001169764"/>
    </source>
</evidence>
<feature type="domain" description="DUF2147" evidence="1">
    <location>
        <begin position="22"/>
        <end position="134"/>
    </location>
</feature>
<sequence length="136" mass="14240">MRMIILMAAAALAAGDAESVVGKWRAASKNAVVEISKCGASICGKLTGSDGLRANPGMLDTKNQDAAARGRKVLGLPMIGGAFTFADGAWSGGTVYNPEDGGTYKATLTNPDADHLKLKGCIVWPLCKTQTWTRIR</sequence>
<dbReference type="PANTHER" id="PTHR36919:SF2">
    <property type="entry name" value="BLL6627 PROTEIN"/>
    <property type="match status" value="1"/>
</dbReference>